<proteinExistence type="predicted"/>
<protein>
    <recommendedName>
        <fullName evidence="2">Ubiquitin-conjugating enzyme E2C-binding protein</fullName>
    </recommendedName>
</protein>
<dbReference type="GO" id="GO:0043161">
    <property type="term" value="P:proteasome-mediated ubiquitin-dependent protein catabolic process"/>
    <property type="evidence" value="ECO:0007669"/>
    <property type="project" value="TreeGrafter"/>
</dbReference>
<feature type="non-terminal residue" evidence="1">
    <location>
        <position position="1"/>
    </location>
</feature>
<organism evidence="1">
    <name type="scientific">Rhododendron williamsianum</name>
    <dbReference type="NCBI Taxonomy" id="262921"/>
    <lineage>
        <taxon>Eukaryota</taxon>
        <taxon>Viridiplantae</taxon>
        <taxon>Streptophyta</taxon>
        <taxon>Embryophyta</taxon>
        <taxon>Tracheophyta</taxon>
        <taxon>Spermatophyta</taxon>
        <taxon>Magnoliopsida</taxon>
        <taxon>eudicotyledons</taxon>
        <taxon>Gunneridae</taxon>
        <taxon>Pentapetalae</taxon>
        <taxon>asterids</taxon>
        <taxon>Ericales</taxon>
        <taxon>Ericaceae</taxon>
        <taxon>Ericoideae</taxon>
        <taxon>Rhodoreae</taxon>
        <taxon>Rhododendron</taxon>
    </lineage>
</organism>
<dbReference type="GO" id="GO:0005829">
    <property type="term" value="C:cytosol"/>
    <property type="evidence" value="ECO:0007669"/>
    <property type="project" value="TreeGrafter"/>
</dbReference>
<dbReference type="GO" id="GO:0061630">
    <property type="term" value="F:ubiquitin protein ligase activity"/>
    <property type="evidence" value="ECO:0007669"/>
    <property type="project" value="TreeGrafter"/>
</dbReference>
<dbReference type="EMBL" id="QEFC01004213">
    <property type="protein sequence ID" value="KAE9445372.1"/>
    <property type="molecule type" value="Genomic_DNA"/>
</dbReference>
<sequence>MSSELGDAGNPRKWRFTWEAQSQIPTFKLLLFNPDTNTKPSTQCHDLKVNLLLQQSLLTLTWFEAGAEVSLRVPIPRVLVDPDSPLQCRALDDHIEVKLVLLLPVDHPIFTSLDSVLNLSDDESRRRESPCPDYSRPLSMESDVESLSSAGEVQFYCRSCSTQLTRSLRLFSEMPSTNWREVADNWFGACCCSFGGVSEKLVTNYATSYGSPPGVCLLSTTFVLLCKDDLVDCKFLLSHRNEQHQSETDVTADKCLKGMLDNGSNQERVAGCDNYHKDSMLRFDENLSCSDCDEGKLAVNLGIEVSEKESNVETLSCMFQALEFSKDFVSAPGFSVDMTGHKLTNEIGDCCSSQVSGTLPKEHKTATYVELLENQKSFVNGFLGDVFMARSSNLSKDVQWFEVLCPQCSSLLGAYPSGNDHVPLDGGVRFFKCYISTCLPVGGSNDLFRKYSLERMFTNQLLENAQDELSFRTVVRDLQTRSAMLQIIVLNPSSWCCSGYCLGTEKTTEPVAQVALFPSIKVLFSDCCSSNKSEFRFVSIQLLSHLPTTDLVIDEEEEEEDDDEGGEDEVRDLCRMIEEWVTKNQVDEVFMLAHQIKELIKCLELAKDRCPLSYASIQRLMLSSMAR</sequence>
<gene>
    <name evidence="1" type="ORF">C3L33_22732</name>
</gene>
<dbReference type="GO" id="GO:0006513">
    <property type="term" value="P:protein monoubiquitination"/>
    <property type="evidence" value="ECO:0007669"/>
    <property type="project" value="TreeGrafter"/>
</dbReference>
<dbReference type="GO" id="GO:0031624">
    <property type="term" value="F:ubiquitin conjugating enzyme binding"/>
    <property type="evidence" value="ECO:0007669"/>
    <property type="project" value="TreeGrafter"/>
</dbReference>
<evidence type="ECO:0008006" key="2">
    <source>
        <dbReference type="Google" id="ProtNLM"/>
    </source>
</evidence>
<accession>A0A6A4KIX4</accession>
<dbReference type="GO" id="GO:0051865">
    <property type="term" value="P:protein autoubiquitination"/>
    <property type="evidence" value="ECO:0007669"/>
    <property type="project" value="TreeGrafter"/>
</dbReference>
<dbReference type="OrthoDB" id="781818at2759"/>
<reference evidence="1" key="1">
    <citation type="journal article" date="2019" name="Genome Biol. Evol.">
        <title>The Rhododendron genome and chromosomal organization provide insight into shared whole-genome duplications across the heath family (Ericaceae).</title>
        <authorList>
            <person name="Soza V.L."/>
            <person name="Lindsley D."/>
            <person name="Waalkes A."/>
            <person name="Ramage E."/>
            <person name="Patwardhan R.P."/>
            <person name="Burton J.N."/>
            <person name="Adey A."/>
            <person name="Kumar A."/>
            <person name="Qiu R."/>
            <person name="Shendure J."/>
            <person name="Hall B."/>
        </authorList>
    </citation>
    <scope>NUCLEOTIDE SEQUENCE</scope>
    <source>
        <strain evidence="1">RSF 1966-606</strain>
    </source>
</reference>
<dbReference type="PANTHER" id="PTHR31531">
    <property type="entry name" value="E3 UBIQUITIN-PROTEIN LIGASE E3D FAMILY MEMBER"/>
    <property type="match status" value="1"/>
</dbReference>
<dbReference type="GO" id="GO:0030332">
    <property type="term" value="F:cyclin binding"/>
    <property type="evidence" value="ECO:0007669"/>
    <property type="project" value="TreeGrafter"/>
</dbReference>
<dbReference type="GO" id="GO:0000151">
    <property type="term" value="C:ubiquitin ligase complex"/>
    <property type="evidence" value="ECO:0007669"/>
    <property type="project" value="TreeGrafter"/>
</dbReference>
<dbReference type="AlphaFoldDB" id="A0A6A4KIX4"/>
<comment type="caution">
    <text evidence="1">The sequence shown here is derived from an EMBL/GenBank/DDBJ whole genome shotgun (WGS) entry which is preliminary data.</text>
</comment>
<name>A0A6A4KIX4_9ERIC</name>
<dbReference type="Pfam" id="PF09814">
    <property type="entry name" value="HECT_2"/>
    <property type="match status" value="2"/>
</dbReference>
<dbReference type="GO" id="GO:0000209">
    <property type="term" value="P:protein polyubiquitination"/>
    <property type="evidence" value="ECO:0007669"/>
    <property type="project" value="TreeGrafter"/>
</dbReference>
<dbReference type="InterPro" id="IPR019193">
    <property type="entry name" value="UBQ-conj_enz_E2-bd_prot"/>
</dbReference>
<dbReference type="GO" id="GO:0005634">
    <property type="term" value="C:nucleus"/>
    <property type="evidence" value="ECO:0007669"/>
    <property type="project" value="TreeGrafter"/>
</dbReference>
<evidence type="ECO:0000313" key="1">
    <source>
        <dbReference type="EMBL" id="KAE9445372.1"/>
    </source>
</evidence>
<dbReference type="PANTHER" id="PTHR31531:SF2">
    <property type="entry name" value="E3 UBIQUITIN-PROTEIN LIGASE E3D"/>
    <property type="match status" value="1"/>
</dbReference>